<evidence type="ECO:0000313" key="3">
    <source>
        <dbReference type="Proteomes" id="UP000462055"/>
    </source>
</evidence>
<dbReference type="Proteomes" id="UP000462055">
    <property type="component" value="Unassembled WGS sequence"/>
</dbReference>
<evidence type="ECO:0000256" key="1">
    <source>
        <dbReference type="SAM" id="SignalP"/>
    </source>
</evidence>
<gene>
    <name evidence="2" type="ORF">F8568_045335</name>
</gene>
<proteinExistence type="predicted"/>
<feature type="signal peptide" evidence="1">
    <location>
        <begin position="1"/>
        <end position="33"/>
    </location>
</feature>
<sequence>MESILQFRIARILGGAMALTTAAIMATAGNASATTLPPASGGGWEHVYSATGVKVYVKEHGDQIKVCDTSANGHAAIVKVNDITENSHHGHAYTAKDKTSGGLCVIHTASQGGAYNLYEGDEYGLFYVGNGGRGHVSTFVNDH</sequence>
<comment type="caution">
    <text evidence="2">The sequence shown here is derived from an EMBL/GenBank/DDBJ whole genome shotgun (WGS) entry which is preliminary data.</text>
</comment>
<feature type="chain" id="PRO_5026323925" evidence="1">
    <location>
        <begin position="34"/>
        <end position="143"/>
    </location>
</feature>
<dbReference type="EMBL" id="WBMS02000074">
    <property type="protein sequence ID" value="MWA07431.1"/>
    <property type="molecule type" value="Genomic_DNA"/>
</dbReference>
<dbReference type="AlphaFoldDB" id="A0A6I4MVV7"/>
<keyword evidence="1" id="KW-0732">Signal</keyword>
<dbReference type="RefSeq" id="WP_151600373.1">
    <property type="nucleotide sequence ID" value="NZ_WBMS02000074.1"/>
</dbReference>
<protein>
    <submittedName>
        <fullName evidence="2">Uncharacterized protein</fullName>
    </submittedName>
</protein>
<organism evidence="2 3">
    <name type="scientific">Actinomadura physcomitrii</name>
    <dbReference type="NCBI Taxonomy" id="2650748"/>
    <lineage>
        <taxon>Bacteria</taxon>
        <taxon>Bacillati</taxon>
        <taxon>Actinomycetota</taxon>
        <taxon>Actinomycetes</taxon>
        <taxon>Streptosporangiales</taxon>
        <taxon>Thermomonosporaceae</taxon>
        <taxon>Actinomadura</taxon>
    </lineage>
</organism>
<evidence type="ECO:0000313" key="2">
    <source>
        <dbReference type="EMBL" id="MWA07431.1"/>
    </source>
</evidence>
<accession>A0A6I4MVV7</accession>
<reference evidence="2" key="1">
    <citation type="submission" date="2019-12" db="EMBL/GenBank/DDBJ databases">
        <title>Actinomadura physcomitrii sp. nov., a novel actinomycete isolated from moss [Physcomitrium sphaericum (Ludw) Fuernr].</title>
        <authorList>
            <person name="Zhuang X."/>
        </authorList>
    </citation>
    <scope>NUCLEOTIDE SEQUENCE [LARGE SCALE GENOMIC DNA]</scope>
    <source>
        <strain evidence="2">LD22</strain>
    </source>
</reference>
<name>A0A6I4MVV7_9ACTN</name>
<keyword evidence="3" id="KW-1185">Reference proteome</keyword>